<proteinExistence type="inferred from homology"/>
<evidence type="ECO:0000256" key="10">
    <source>
        <dbReference type="PROSITE-ProRule" id="PRU01360"/>
    </source>
</evidence>
<feature type="domain" description="TonB-dependent receptor plug" evidence="15">
    <location>
        <begin position="77"/>
        <end position="180"/>
    </location>
</feature>
<dbReference type="PANTHER" id="PTHR30069">
    <property type="entry name" value="TONB-DEPENDENT OUTER MEMBRANE RECEPTOR"/>
    <property type="match status" value="1"/>
</dbReference>
<organism evidence="16 17">
    <name type="scientific">Candidatus Spyradosoma merdigallinarum</name>
    <dbReference type="NCBI Taxonomy" id="2840950"/>
    <lineage>
        <taxon>Bacteria</taxon>
        <taxon>Pseudomonadati</taxon>
        <taxon>Verrucomicrobiota</taxon>
        <taxon>Opitutia</taxon>
        <taxon>Opitutia incertae sedis</taxon>
        <taxon>Candidatus Spyradosoma</taxon>
    </lineage>
</organism>
<evidence type="ECO:0000256" key="9">
    <source>
        <dbReference type="ARBA" id="ARBA00023237"/>
    </source>
</evidence>
<keyword evidence="7 10" id="KW-0472">Membrane</keyword>
<dbReference type="Gene3D" id="2.170.130.10">
    <property type="entry name" value="TonB-dependent receptor, plug domain"/>
    <property type="match status" value="1"/>
</dbReference>
<dbReference type="InterPro" id="IPR012910">
    <property type="entry name" value="Plug_dom"/>
</dbReference>
<feature type="signal peptide" evidence="13">
    <location>
        <begin position="1"/>
        <end position="23"/>
    </location>
</feature>
<name>A0A9D1T1A4_9BACT</name>
<evidence type="ECO:0000256" key="6">
    <source>
        <dbReference type="ARBA" id="ARBA00023077"/>
    </source>
</evidence>
<dbReference type="CDD" id="cd01347">
    <property type="entry name" value="ligand_gated_channel"/>
    <property type="match status" value="1"/>
</dbReference>
<keyword evidence="9 10" id="KW-0998">Cell outer membrane</keyword>
<keyword evidence="6 11" id="KW-0798">TonB box</keyword>
<accession>A0A9D1T1A4</accession>
<keyword evidence="5 13" id="KW-0732">Signal</keyword>
<reference evidence="16" key="2">
    <citation type="journal article" date="2021" name="PeerJ">
        <title>Extensive microbial diversity within the chicken gut microbiome revealed by metagenomics and culture.</title>
        <authorList>
            <person name="Gilroy R."/>
            <person name="Ravi A."/>
            <person name="Getino M."/>
            <person name="Pursley I."/>
            <person name="Horton D.L."/>
            <person name="Alikhan N.F."/>
            <person name="Baker D."/>
            <person name="Gharbi K."/>
            <person name="Hall N."/>
            <person name="Watson M."/>
            <person name="Adriaenssens E.M."/>
            <person name="Foster-Nyarko E."/>
            <person name="Jarju S."/>
            <person name="Secka A."/>
            <person name="Antonio M."/>
            <person name="Oren A."/>
            <person name="Chaudhuri R.R."/>
            <person name="La Ragione R."/>
            <person name="Hildebrand F."/>
            <person name="Pallen M.J."/>
        </authorList>
    </citation>
    <scope>NUCLEOTIDE SEQUENCE</scope>
    <source>
        <strain evidence="16">10669</strain>
    </source>
</reference>
<evidence type="ECO:0000259" key="14">
    <source>
        <dbReference type="Pfam" id="PF00593"/>
    </source>
</evidence>
<evidence type="ECO:0000313" key="17">
    <source>
        <dbReference type="Proteomes" id="UP000886812"/>
    </source>
</evidence>
<reference evidence="16" key="1">
    <citation type="submission" date="2020-10" db="EMBL/GenBank/DDBJ databases">
        <authorList>
            <person name="Gilroy R."/>
        </authorList>
    </citation>
    <scope>NUCLEOTIDE SEQUENCE</scope>
    <source>
        <strain evidence="16">10669</strain>
    </source>
</reference>
<dbReference type="Pfam" id="PF07715">
    <property type="entry name" value="Plug"/>
    <property type="match status" value="1"/>
</dbReference>
<evidence type="ECO:0000256" key="3">
    <source>
        <dbReference type="ARBA" id="ARBA00022452"/>
    </source>
</evidence>
<comment type="subcellular location">
    <subcellularLocation>
        <location evidence="1 10">Cell outer membrane</location>
        <topology evidence="1 10">Multi-pass membrane protein</topology>
    </subcellularLocation>
</comment>
<dbReference type="GO" id="GO:0009279">
    <property type="term" value="C:cell outer membrane"/>
    <property type="evidence" value="ECO:0007669"/>
    <property type="project" value="UniProtKB-SubCell"/>
</dbReference>
<dbReference type="Pfam" id="PF00593">
    <property type="entry name" value="TonB_dep_Rec_b-barrel"/>
    <property type="match status" value="1"/>
</dbReference>
<dbReference type="InterPro" id="IPR039426">
    <property type="entry name" value="TonB-dep_rcpt-like"/>
</dbReference>
<evidence type="ECO:0000256" key="5">
    <source>
        <dbReference type="ARBA" id="ARBA00022729"/>
    </source>
</evidence>
<dbReference type="InterPro" id="IPR036942">
    <property type="entry name" value="Beta-barrel_TonB_sf"/>
</dbReference>
<evidence type="ECO:0000256" key="8">
    <source>
        <dbReference type="ARBA" id="ARBA00023170"/>
    </source>
</evidence>
<dbReference type="Gene3D" id="2.40.170.20">
    <property type="entry name" value="TonB-dependent receptor, beta-barrel domain"/>
    <property type="match status" value="1"/>
</dbReference>
<gene>
    <name evidence="16" type="ORF">IAC75_05880</name>
</gene>
<dbReference type="PROSITE" id="PS52016">
    <property type="entry name" value="TONB_DEPENDENT_REC_3"/>
    <property type="match status" value="1"/>
</dbReference>
<feature type="chain" id="PRO_5039129670" evidence="13">
    <location>
        <begin position="24"/>
        <end position="737"/>
    </location>
</feature>
<dbReference type="Proteomes" id="UP000886812">
    <property type="component" value="Unassembled WGS sequence"/>
</dbReference>
<keyword evidence="4 10" id="KW-0812">Transmembrane</keyword>
<evidence type="ECO:0000256" key="2">
    <source>
        <dbReference type="ARBA" id="ARBA00022448"/>
    </source>
</evidence>
<evidence type="ECO:0000313" key="16">
    <source>
        <dbReference type="EMBL" id="HIV04658.1"/>
    </source>
</evidence>
<evidence type="ECO:0000256" key="11">
    <source>
        <dbReference type="RuleBase" id="RU003357"/>
    </source>
</evidence>
<keyword evidence="2 10" id="KW-0813">Transport</keyword>
<dbReference type="InterPro" id="IPR037066">
    <property type="entry name" value="Plug_dom_sf"/>
</dbReference>
<dbReference type="SUPFAM" id="SSF56935">
    <property type="entry name" value="Porins"/>
    <property type="match status" value="1"/>
</dbReference>
<sequence>MKIRQSFLIFAGAALLPCTALFAQENEAAGTPAAETEERERPLPAPAAESGDAAGKPEVQTGRAVRVTAARHEMELLEVPMSVSVVDGSSVTKSSAATVGDLLQDVPGMQVSSTGHAFKQLSIRGEDNGRCLLLVDGQKITENSGMNGAPLLISVQDIERVEVVKGPASVLYGSEAIGGVVNVITKKGPKEDGAHGSVGVRGDTGTHGIDQYYSLSGRFGDFSARVSYSDEDHGNIEAPGGAIDDTDYRIQNTSAWLAYDLSENATVGLKYEMFRGRTSVHTGYDRMDFSLPMWDRDKVGAYVTVKDITKNFVKLDFNAFYQRTEKRFIQNTMMPPTASPMTLAEFNTDRLNKQNSYGAEIQADFTFADSHYFIIGAQVDYSDLNAEGTSYEYVSPMWSMATGQTPGRRTRYTDYDADQITLSAFAQDEWNFADGWDLVLGARGTFVHTSLDSGSNPVYNHASGTTSYEPYGSESDEDAHATFSISLVNTQIENTALRATVSQGYRVATLNELYIGNAMMGAVTEANPSLDPETSTNYELGARYDDGKLILDATVFYTDADDYITTETLGAYHYRFVNYDSSRAFGAELAAYYNFEIGKDAVITPYAVATWLRRRNASGSFSTYDTGSPELFGKAGVRASLVDDNRNWWMDLNVRANSQSDSTSEENGVRSTTSVAGWATYNAAFGVDITPARPNPYFGKLTLAFGIDNITDVEYELAKIGFYQPGRSYWLSLQYDF</sequence>
<comment type="caution">
    <text evidence="16">The sequence shown here is derived from an EMBL/GenBank/DDBJ whole genome shotgun (WGS) entry which is preliminary data.</text>
</comment>
<dbReference type="EMBL" id="DVOG01000150">
    <property type="protein sequence ID" value="HIV04658.1"/>
    <property type="molecule type" value="Genomic_DNA"/>
</dbReference>
<dbReference type="AlphaFoldDB" id="A0A9D1T1A4"/>
<evidence type="ECO:0000256" key="12">
    <source>
        <dbReference type="SAM" id="MobiDB-lite"/>
    </source>
</evidence>
<dbReference type="PANTHER" id="PTHR30069:SF29">
    <property type="entry name" value="HEMOGLOBIN AND HEMOGLOBIN-HAPTOGLOBIN-BINDING PROTEIN 1-RELATED"/>
    <property type="match status" value="1"/>
</dbReference>
<evidence type="ECO:0000256" key="1">
    <source>
        <dbReference type="ARBA" id="ARBA00004571"/>
    </source>
</evidence>
<comment type="similarity">
    <text evidence="10 11">Belongs to the TonB-dependent receptor family.</text>
</comment>
<dbReference type="InterPro" id="IPR000531">
    <property type="entry name" value="Beta-barrel_TonB"/>
</dbReference>
<evidence type="ECO:0000259" key="15">
    <source>
        <dbReference type="Pfam" id="PF07715"/>
    </source>
</evidence>
<dbReference type="GO" id="GO:0015344">
    <property type="term" value="F:siderophore uptake transmembrane transporter activity"/>
    <property type="evidence" value="ECO:0007669"/>
    <property type="project" value="TreeGrafter"/>
</dbReference>
<keyword evidence="8 16" id="KW-0675">Receptor</keyword>
<evidence type="ECO:0000256" key="13">
    <source>
        <dbReference type="SAM" id="SignalP"/>
    </source>
</evidence>
<protein>
    <submittedName>
        <fullName evidence="16">TonB-dependent receptor</fullName>
    </submittedName>
</protein>
<feature type="region of interest" description="Disordered" evidence="12">
    <location>
        <begin position="27"/>
        <end position="60"/>
    </location>
</feature>
<keyword evidence="3 10" id="KW-1134">Transmembrane beta strand</keyword>
<evidence type="ECO:0000256" key="4">
    <source>
        <dbReference type="ARBA" id="ARBA00022692"/>
    </source>
</evidence>
<evidence type="ECO:0000256" key="7">
    <source>
        <dbReference type="ARBA" id="ARBA00023136"/>
    </source>
</evidence>
<feature type="domain" description="TonB-dependent receptor-like beta-barrel" evidence="14">
    <location>
        <begin position="242"/>
        <end position="710"/>
    </location>
</feature>
<dbReference type="GO" id="GO:0044718">
    <property type="term" value="P:siderophore transmembrane transport"/>
    <property type="evidence" value="ECO:0007669"/>
    <property type="project" value="TreeGrafter"/>
</dbReference>